<evidence type="ECO:0000256" key="4">
    <source>
        <dbReference type="ARBA" id="ARBA00035269"/>
    </source>
</evidence>
<dbReference type="PANTHER" id="PTHR13528:SF2">
    <property type="entry name" value="LARGE RIBOSOMAL SUBUNIT PROTEIN BL28M"/>
    <property type="match status" value="1"/>
</dbReference>
<dbReference type="PANTHER" id="PTHR13528">
    <property type="entry name" value="39S RIBOSOMAL PROTEIN L28, MITOCHONDRIAL"/>
    <property type="match status" value="1"/>
</dbReference>
<dbReference type="InterPro" id="IPR034704">
    <property type="entry name" value="Ribosomal_bL28/bL31-like_sf"/>
</dbReference>
<reference evidence="6 8" key="1">
    <citation type="submission" date="2015-07" db="EMBL/GenBank/DDBJ databases">
        <authorList>
            <person name="Cajimat M.N.B."/>
            <person name="Milazzo M.L."/>
            <person name="Fulhorst C.F."/>
        </authorList>
    </citation>
    <scope>NUCLEOTIDE SEQUENCE [LARGE SCALE GENOMIC DNA]</scope>
    <source>
        <strain evidence="6">Single colony</strain>
    </source>
</reference>
<evidence type="ECO:0000313" key="6">
    <source>
        <dbReference type="EMBL" id="CTR05169.1"/>
    </source>
</evidence>
<evidence type="ECO:0000256" key="1">
    <source>
        <dbReference type="ARBA" id="ARBA00008760"/>
    </source>
</evidence>
<dbReference type="OrthoDB" id="361870at2759"/>
<dbReference type="InterPro" id="IPR037147">
    <property type="entry name" value="Ribosomal_bL28_sf"/>
</dbReference>
<comment type="similarity">
    <text evidence="1">Belongs to the bacterial ribosomal protein bL28 family.</text>
</comment>
<name>A0A0K3C661_RHOTO</name>
<gene>
    <name evidence="6" type="primary">FGENESH: predicted gene_2.199</name>
    <name evidence="7" type="ORF">AAT19DRAFT_12133</name>
    <name evidence="6" type="ORF">BN2166_0010300</name>
</gene>
<keyword evidence="8" id="KW-1185">Reference proteome</keyword>
<dbReference type="FunFam" id="2.30.170.40:FF:000003">
    <property type="entry name" value="54S ribosomal protein L24"/>
    <property type="match status" value="1"/>
</dbReference>
<evidence type="ECO:0000313" key="9">
    <source>
        <dbReference type="Proteomes" id="UP000239560"/>
    </source>
</evidence>
<dbReference type="InterPro" id="IPR026569">
    <property type="entry name" value="Ribosomal_bL28"/>
</dbReference>
<dbReference type="Pfam" id="PF00830">
    <property type="entry name" value="Ribosomal_L28"/>
    <property type="match status" value="1"/>
</dbReference>
<dbReference type="Proteomes" id="UP000199069">
    <property type="component" value="Unassembled WGS sequence"/>
</dbReference>
<feature type="region of interest" description="Disordered" evidence="5">
    <location>
        <begin position="119"/>
        <end position="152"/>
    </location>
</feature>
<dbReference type="EMBL" id="LCTV02000002">
    <property type="protein sequence ID" value="PRQ76715.1"/>
    <property type="molecule type" value="Genomic_DNA"/>
</dbReference>
<dbReference type="EMBL" id="CWKI01000002">
    <property type="protein sequence ID" value="CTR05169.1"/>
    <property type="molecule type" value="Genomic_DNA"/>
</dbReference>
<evidence type="ECO:0000313" key="8">
    <source>
        <dbReference type="Proteomes" id="UP000199069"/>
    </source>
</evidence>
<protein>
    <recommendedName>
        <fullName evidence="4">Large ribosomal subunit protein bL28m</fullName>
    </recommendedName>
</protein>
<dbReference type="Gene3D" id="2.30.170.40">
    <property type="entry name" value="Ribosomal protein L28/L24"/>
    <property type="match status" value="1"/>
</dbReference>
<dbReference type="Proteomes" id="UP000239560">
    <property type="component" value="Unassembled WGS sequence"/>
</dbReference>
<dbReference type="SUPFAM" id="SSF143800">
    <property type="entry name" value="L28p-like"/>
    <property type="match status" value="1"/>
</dbReference>
<keyword evidence="2" id="KW-0689">Ribosomal protein</keyword>
<dbReference type="GO" id="GO:0005762">
    <property type="term" value="C:mitochondrial large ribosomal subunit"/>
    <property type="evidence" value="ECO:0007669"/>
    <property type="project" value="TreeGrafter"/>
</dbReference>
<proteinExistence type="inferred from homology"/>
<dbReference type="STRING" id="5286.A0A0K3C661"/>
<feature type="compositionally biased region" description="Low complexity" evidence="5">
    <location>
        <begin position="122"/>
        <end position="152"/>
    </location>
</feature>
<evidence type="ECO:0000256" key="2">
    <source>
        <dbReference type="ARBA" id="ARBA00022980"/>
    </source>
</evidence>
<evidence type="ECO:0000256" key="3">
    <source>
        <dbReference type="ARBA" id="ARBA00023274"/>
    </source>
</evidence>
<dbReference type="OMA" id="LWCEALG"/>
<sequence>MHPTLAVFKATSRAALNAKRLQTGLYEGRSIMSGNNVGEKIPVKTRRQWKPNVQQKNLWCEALGRHLKLKVTTSALRTIDKCGGLDAYLFRMRPEKIGEVGMLLREIIQDAHTAAKKKQEKAVQQAARDRATQAQAQAQAQAQVQQQEQLQA</sequence>
<organism evidence="6 8">
    <name type="scientific">Rhodotorula toruloides</name>
    <name type="common">Yeast</name>
    <name type="synonym">Rhodosporidium toruloides</name>
    <dbReference type="NCBI Taxonomy" id="5286"/>
    <lineage>
        <taxon>Eukaryota</taxon>
        <taxon>Fungi</taxon>
        <taxon>Dikarya</taxon>
        <taxon>Basidiomycota</taxon>
        <taxon>Pucciniomycotina</taxon>
        <taxon>Microbotryomycetes</taxon>
        <taxon>Sporidiobolales</taxon>
        <taxon>Sporidiobolaceae</taxon>
        <taxon>Rhodotorula</taxon>
    </lineage>
</organism>
<accession>A0A0K3C661</accession>
<evidence type="ECO:0000313" key="7">
    <source>
        <dbReference type="EMBL" id="PRQ76715.1"/>
    </source>
</evidence>
<reference evidence="7 9" key="2">
    <citation type="journal article" date="2018" name="Elife">
        <title>Functional genomics of lipid metabolism in the oleaginous yeast Rhodosporidium toruloides.</title>
        <authorList>
            <person name="Coradetti S.T."/>
            <person name="Pinel D."/>
            <person name="Geiselman G."/>
            <person name="Ito M."/>
            <person name="Mondo S."/>
            <person name="Reilly M.C."/>
            <person name="Cheng Y.F."/>
            <person name="Bauer S."/>
            <person name="Grigoriev I."/>
            <person name="Gladden J.M."/>
            <person name="Simmons B.A."/>
            <person name="Brem R."/>
            <person name="Arkin A.P."/>
            <person name="Skerker J.M."/>
        </authorList>
    </citation>
    <scope>NUCLEOTIDE SEQUENCE [LARGE SCALE GENOMIC DNA]</scope>
    <source>
        <strain evidence="7 9">NBRC 0880</strain>
    </source>
</reference>
<dbReference type="AlphaFoldDB" id="A0A0K3C661"/>
<evidence type="ECO:0000256" key="5">
    <source>
        <dbReference type="SAM" id="MobiDB-lite"/>
    </source>
</evidence>
<keyword evidence="3" id="KW-0687">Ribonucleoprotein</keyword>
<dbReference type="GO" id="GO:0003735">
    <property type="term" value="F:structural constituent of ribosome"/>
    <property type="evidence" value="ECO:0007669"/>
    <property type="project" value="InterPro"/>
</dbReference>